<feature type="region of interest" description="Disordered" evidence="1">
    <location>
        <begin position="508"/>
        <end position="527"/>
    </location>
</feature>
<dbReference type="Proteomes" id="UP000267408">
    <property type="component" value="Unassembled WGS sequence"/>
</dbReference>
<gene>
    <name evidence="3" type="ORF">EDD39_1383</name>
</gene>
<proteinExistence type="predicted"/>
<feature type="transmembrane region" description="Helical" evidence="2">
    <location>
        <begin position="707"/>
        <end position="728"/>
    </location>
</feature>
<comment type="caution">
    <text evidence="3">The sequence shown here is derived from an EMBL/GenBank/DDBJ whole genome shotgun (WGS) entry which is preliminary data.</text>
</comment>
<dbReference type="AlphaFoldDB" id="A0A8G1UKF8"/>
<evidence type="ECO:0000256" key="2">
    <source>
        <dbReference type="SAM" id="Phobius"/>
    </source>
</evidence>
<feature type="region of interest" description="Disordered" evidence="1">
    <location>
        <begin position="114"/>
        <end position="135"/>
    </location>
</feature>
<keyword evidence="2" id="KW-1133">Transmembrane helix</keyword>
<reference evidence="3 4" key="1">
    <citation type="submission" date="2018-11" db="EMBL/GenBank/DDBJ databases">
        <title>Sequencing the genomes of 1000 actinobacteria strains.</title>
        <authorList>
            <person name="Klenk H.-P."/>
        </authorList>
    </citation>
    <scope>NUCLEOTIDE SEQUENCE [LARGE SCALE GENOMIC DNA]</scope>
    <source>
        <strain evidence="3 4">DSM 44780</strain>
    </source>
</reference>
<protein>
    <submittedName>
        <fullName evidence="3">Uncharacterized protein</fullName>
    </submittedName>
</protein>
<name>A0A8G1UKF8_9ACTN</name>
<feature type="compositionally biased region" description="Low complexity" evidence="1">
    <location>
        <begin position="749"/>
        <end position="769"/>
    </location>
</feature>
<evidence type="ECO:0000313" key="3">
    <source>
        <dbReference type="EMBL" id="ROR43239.1"/>
    </source>
</evidence>
<dbReference type="RefSeq" id="WP_123554016.1">
    <property type="nucleotide sequence ID" value="NZ_RJVJ01000001.1"/>
</dbReference>
<organism evidence="3 4">
    <name type="scientific">Kitasatospora cineracea</name>
    <dbReference type="NCBI Taxonomy" id="88074"/>
    <lineage>
        <taxon>Bacteria</taxon>
        <taxon>Bacillati</taxon>
        <taxon>Actinomycetota</taxon>
        <taxon>Actinomycetes</taxon>
        <taxon>Kitasatosporales</taxon>
        <taxon>Streptomycetaceae</taxon>
        <taxon>Kitasatospora</taxon>
    </lineage>
</organism>
<accession>A0A8G1UKF8</accession>
<feature type="region of interest" description="Disordered" evidence="1">
    <location>
        <begin position="734"/>
        <end position="787"/>
    </location>
</feature>
<dbReference type="EMBL" id="RJVJ01000001">
    <property type="protein sequence ID" value="ROR43239.1"/>
    <property type="molecule type" value="Genomic_DNA"/>
</dbReference>
<keyword evidence="2" id="KW-0472">Membrane</keyword>
<dbReference type="Pfam" id="PF19516">
    <property type="entry name" value="DUF6049"/>
    <property type="match status" value="1"/>
</dbReference>
<sequence length="787" mass="82825">MDERTGRNAAVAARRGRWTGRLARGTAALLAGGLAGALGAAPAAAVPGLLPAAAAEYPATVRIDALSQQVASENSTVTVTGTITNSGSARFKSPTMKVRQPQARPMKTRSEIEMAESRTTPSTLDGISLDSPAQRLQDLDPGQSEPFSLAVPVSALKVDETGTYELAVDVWSSTGDEKAHPLGIARTFLPYQGREPAQPSQLAVVWPLTHAPVLVAQTMADADQTPVLRDDSLTAELTGDGRLNRMVELGADLPGLTWAIDPNLLDTVYAMTKPYRVQKPGTSGESAGEENTVPGTGRDVATAWLAKLRTALAKPDTEVLSLPYADPDLASIAHNGAGLTGMDTALRKAVTAGQITTEARLSVDAESDVAWPYQGLLDQRTAAVAGAAGGRILLVDGRSMPESDKLYYTPNAARPVGNGQTAVVSDAVLASLFRPDLNSAGARTLAVQRFLGETLTIAHQEPEHPRGLLVLPPRALSVGSAQALHDAVKGAAGSGWVAPTVLRKVAEQKPDPAANASVPEGYPREATADELSAEELAATMQLQDGVDQLMMILTEPERVRGPFSAAMVRAMSTEWREQPKTGTEYRRGVRTYLDNLKSAVRVPKKTVVTLPGDNATLLVSVRNGLTQSVGNLELKITSAQPNRLRVDYPIQPVVMDAGTSRTFRFPAEAQVNGPVQVTAQLWTTGPDARPYGEAVVFTVDVTSVASGVTYVIAGGTVLMVLAGVRFYLQRKKRRAAGEVDEDPDRPADGSSDGPAGAPEGAEPPSDADPSSAAGDTDRVAGDEKVDH</sequence>
<feature type="compositionally biased region" description="Basic and acidic residues" evidence="1">
    <location>
        <begin position="775"/>
        <end position="787"/>
    </location>
</feature>
<evidence type="ECO:0000256" key="1">
    <source>
        <dbReference type="SAM" id="MobiDB-lite"/>
    </source>
</evidence>
<dbReference type="InterPro" id="IPR046112">
    <property type="entry name" value="DUF6049"/>
</dbReference>
<keyword evidence="2" id="KW-0812">Transmembrane</keyword>
<evidence type="ECO:0000313" key="4">
    <source>
        <dbReference type="Proteomes" id="UP000267408"/>
    </source>
</evidence>